<dbReference type="EMBL" id="SDMP01000008">
    <property type="protein sequence ID" value="RYR42608.1"/>
    <property type="molecule type" value="Genomic_DNA"/>
</dbReference>
<sequence>MTKLSFSTLMFCAKYFMSSFACKLSTLTTTRVRVTGRKGCEQSIRQYSQDWRRYDSLLPLTMNGPLQYVGGETTVIEEIDSDRLSVFEAYAELKQFGYVEENISALWFKDPTHENMEENLKLFKGDADLIAMYKITELRDYVELYVVHKVEEEDVFPVAGYIDVEEDHGMVNKSEGQELVVYGGEQAGRNQSEPGADDSGAETRDNDDDVNQEAKFGNSGDSDSLDSKYKPSEEEDDNKDDLYFIDCEDELDPDGSGVCCQHMRMLYQEWTIDSVNNFRKRFPWLQLKQLMWKCAKATHWKDWERYMAELKAVNQEAFWYLIAIPPRYWSRSRFAFNSKVDTLVNNMSESFNSTVIDAKEKPIVMMLEEIRVKLMTRLERRSRSAGEWRPYWSATQKYEVVNELDKFAIDLGTYECSCRRGLTWNFFVADYYKKEAYLKCYESVIHPLNRPDFWERTTHPDVMPPPYRRPSHRPMKKRRPTAGDEEQSSGTHLSRKGEKQKCFICGSVEHNKSRCPNSTEDEAQHSKKLSKGKQKKGSIKSQSPATKGERKTASSQPTPKLGVKRKAASTTQPPSLAQSNSATQPKRPRGRLKRTTKPNCSAQHDP</sequence>
<dbReference type="InterPro" id="IPR058594">
    <property type="entry name" value="PB1-like_dom_pln"/>
</dbReference>
<feature type="compositionally biased region" description="Basic residues" evidence="1">
    <location>
        <begin position="526"/>
        <end position="538"/>
    </location>
</feature>
<dbReference type="AlphaFoldDB" id="A0A445BVJ0"/>
<feature type="compositionally biased region" description="Basic residues" evidence="1">
    <location>
        <begin position="586"/>
        <end position="596"/>
    </location>
</feature>
<dbReference type="Proteomes" id="UP000289738">
    <property type="component" value="Chromosome A08"/>
</dbReference>
<feature type="compositionally biased region" description="Polar residues" evidence="1">
    <location>
        <begin position="597"/>
        <end position="606"/>
    </location>
</feature>
<dbReference type="PANTHER" id="PTHR31973">
    <property type="entry name" value="POLYPROTEIN, PUTATIVE-RELATED"/>
    <property type="match status" value="1"/>
</dbReference>
<evidence type="ECO:0000256" key="1">
    <source>
        <dbReference type="SAM" id="MobiDB-lite"/>
    </source>
</evidence>
<feature type="domain" description="PB1-like" evidence="2">
    <location>
        <begin position="63"/>
        <end position="148"/>
    </location>
</feature>
<reference evidence="3 4" key="1">
    <citation type="submission" date="2019-01" db="EMBL/GenBank/DDBJ databases">
        <title>Sequencing of cultivated peanut Arachis hypogaea provides insights into genome evolution and oil improvement.</title>
        <authorList>
            <person name="Chen X."/>
        </authorList>
    </citation>
    <scope>NUCLEOTIDE SEQUENCE [LARGE SCALE GENOMIC DNA]</scope>
    <source>
        <strain evidence="4">cv. Fuhuasheng</strain>
        <tissue evidence="3">Leaves</tissue>
    </source>
</reference>
<accession>A0A445BVJ0</accession>
<name>A0A445BVJ0_ARAHY</name>
<feature type="compositionally biased region" description="Basic residues" evidence="1">
    <location>
        <begin position="469"/>
        <end position="480"/>
    </location>
</feature>
<dbReference type="Pfam" id="PF26130">
    <property type="entry name" value="PB1-like"/>
    <property type="match status" value="1"/>
</dbReference>
<proteinExistence type="predicted"/>
<keyword evidence="4" id="KW-1185">Reference proteome</keyword>
<dbReference type="PANTHER" id="PTHR31973:SF187">
    <property type="entry name" value="MUTATOR TRANSPOSASE MUDRA PROTEIN"/>
    <property type="match status" value="1"/>
</dbReference>
<evidence type="ECO:0000313" key="3">
    <source>
        <dbReference type="EMBL" id="RYR42608.1"/>
    </source>
</evidence>
<feature type="compositionally biased region" description="Acidic residues" evidence="1">
    <location>
        <begin position="195"/>
        <end position="211"/>
    </location>
</feature>
<evidence type="ECO:0000259" key="2">
    <source>
        <dbReference type="Pfam" id="PF26130"/>
    </source>
</evidence>
<evidence type="ECO:0000313" key="4">
    <source>
        <dbReference type="Proteomes" id="UP000289738"/>
    </source>
</evidence>
<feature type="region of interest" description="Disordered" evidence="1">
    <location>
        <begin position="187"/>
        <end position="237"/>
    </location>
</feature>
<protein>
    <recommendedName>
        <fullName evidence="2">PB1-like domain-containing protein</fullName>
    </recommendedName>
</protein>
<feature type="region of interest" description="Disordered" evidence="1">
    <location>
        <begin position="512"/>
        <end position="606"/>
    </location>
</feature>
<feature type="compositionally biased region" description="Polar residues" evidence="1">
    <location>
        <begin position="568"/>
        <end position="584"/>
    </location>
</feature>
<gene>
    <name evidence="3" type="ORF">Ahy_A08g039065</name>
</gene>
<organism evidence="3 4">
    <name type="scientific">Arachis hypogaea</name>
    <name type="common">Peanut</name>
    <dbReference type="NCBI Taxonomy" id="3818"/>
    <lineage>
        <taxon>Eukaryota</taxon>
        <taxon>Viridiplantae</taxon>
        <taxon>Streptophyta</taxon>
        <taxon>Embryophyta</taxon>
        <taxon>Tracheophyta</taxon>
        <taxon>Spermatophyta</taxon>
        <taxon>Magnoliopsida</taxon>
        <taxon>eudicotyledons</taxon>
        <taxon>Gunneridae</taxon>
        <taxon>Pentapetalae</taxon>
        <taxon>rosids</taxon>
        <taxon>fabids</taxon>
        <taxon>Fabales</taxon>
        <taxon>Fabaceae</taxon>
        <taxon>Papilionoideae</taxon>
        <taxon>50 kb inversion clade</taxon>
        <taxon>dalbergioids sensu lato</taxon>
        <taxon>Dalbergieae</taxon>
        <taxon>Pterocarpus clade</taxon>
        <taxon>Arachis</taxon>
    </lineage>
</organism>
<feature type="region of interest" description="Disordered" evidence="1">
    <location>
        <begin position="453"/>
        <end position="495"/>
    </location>
</feature>
<comment type="caution">
    <text evidence="3">The sequence shown here is derived from an EMBL/GenBank/DDBJ whole genome shotgun (WGS) entry which is preliminary data.</text>
</comment>